<evidence type="ECO:0000313" key="7">
    <source>
        <dbReference type="Proteomes" id="UP001610335"/>
    </source>
</evidence>
<comment type="caution">
    <text evidence="6">The sequence shown here is derived from an EMBL/GenBank/DDBJ whole genome shotgun (WGS) entry which is preliminary data.</text>
</comment>
<accession>A0ABR4IP68</accession>
<evidence type="ECO:0000313" key="6">
    <source>
        <dbReference type="EMBL" id="KAL2829545.1"/>
    </source>
</evidence>
<dbReference type="SUPFAM" id="SSF53335">
    <property type="entry name" value="S-adenosyl-L-methionine-dependent methyltransferases"/>
    <property type="match status" value="1"/>
</dbReference>
<keyword evidence="3" id="KW-0949">S-adenosyl-L-methionine</keyword>
<dbReference type="GO" id="GO:0008168">
    <property type="term" value="F:methyltransferase activity"/>
    <property type="evidence" value="ECO:0007669"/>
    <property type="project" value="UniProtKB-KW"/>
</dbReference>
<dbReference type="PROSITE" id="PS51683">
    <property type="entry name" value="SAM_OMT_II"/>
    <property type="match status" value="1"/>
</dbReference>
<dbReference type="InterPro" id="IPR012967">
    <property type="entry name" value="COMT_dimerisation"/>
</dbReference>
<keyword evidence="1 6" id="KW-0489">Methyltransferase</keyword>
<reference evidence="6 7" key="1">
    <citation type="submission" date="2024-07" db="EMBL/GenBank/DDBJ databases">
        <title>Section-level genome sequencing and comparative genomics of Aspergillus sections Usti and Cavernicolus.</title>
        <authorList>
            <consortium name="Lawrence Berkeley National Laboratory"/>
            <person name="Nybo J.L."/>
            <person name="Vesth T.C."/>
            <person name="Theobald S."/>
            <person name="Frisvad J.C."/>
            <person name="Larsen T.O."/>
            <person name="Kjaerboelling I."/>
            <person name="Rothschild-Mancinelli K."/>
            <person name="Lyhne E.K."/>
            <person name="Kogle M.E."/>
            <person name="Barry K."/>
            <person name="Clum A."/>
            <person name="Na H."/>
            <person name="Ledsgaard L."/>
            <person name="Lin J."/>
            <person name="Lipzen A."/>
            <person name="Kuo A."/>
            <person name="Riley R."/>
            <person name="Mondo S."/>
            <person name="LaButti K."/>
            <person name="Haridas S."/>
            <person name="Pangalinan J."/>
            <person name="Salamov A.A."/>
            <person name="Simmons B.A."/>
            <person name="Magnuson J.K."/>
            <person name="Chen J."/>
            <person name="Drula E."/>
            <person name="Henrissat B."/>
            <person name="Wiebenga A."/>
            <person name="Lubbers R.J."/>
            <person name="Gomes A.C."/>
            <person name="Makela M.R."/>
            <person name="Stajich J."/>
            <person name="Grigoriev I.V."/>
            <person name="Mortensen U.H."/>
            <person name="De vries R.P."/>
            <person name="Baker S.E."/>
            <person name="Andersen M.R."/>
        </authorList>
    </citation>
    <scope>NUCLEOTIDE SEQUENCE [LARGE SCALE GENOMIC DNA]</scope>
    <source>
        <strain evidence="6 7">CBS 600.67</strain>
    </source>
</reference>
<protein>
    <submittedName>
        <fullName evidence="6">S-adenosyl-L-methionine-dependent methyltransferase</fullName>
    </submittedName>
</protein>
<proteinExistence type="predicted"/>
<dbReference type="Pfam" id="PF00891">
    <property type="entry name" value="Methyltransf_2"/>
    <property type="match status" value="1"/>
</dbReference>
<feature type="domain" description="O-methyltransferase C-terminal" evidence="4">
    <location>
        <begin position="229"/>
        <end position="374"/>
    </location>
</feature>
<evidence type="ECO:0000256" key="1">
    <source>
        <dbReference type="ARBA" id="ARBA00022603"/>
    </source>
</evidence>
<name>A0ABR4IP68_9EURO</name>
<evidence type="ECO:0000259" key="4">
    <source>
        <dbReference type="Pfam" id="PF00891"/>
    </source>
</evidence>
<keyword evidence="2" id="KW-0808">Transferase</keyword>
<sequence>MAATESAVAEATATIAQLATIDVSDPTSHSDIIRKCNSVASALQHPGALALQAIASAADFPALVVLNDLGVFQKLAEGPLTAIQLAEKCGADRWLIVRLLRVATAAGMIQETGPESYAATPTSNILAIPSFAAGISLSHLSAKIIYSLRTYFKETQYRNPRNYLNGPFQSYLDTPLGSFEWLAQNEETRRDFNLFMTIQRTRGQHWTTNFNIKSRILHDSVPINPDAPLYVDVGGGLGQDLRLVKAELGDVSKGQLVLEDQVSTINNIPTDLHDADFEYIPHDFFTAQPVKGARVYSFKGVLHDWPDDKALQILSHIVAVMTPGYSRVWILDGIVPDTGADKVLAELNLCMMAWYGALERNREQWGELLGQAGLRVVGVQTMDDGFGLIEAVLER</sequence>
<evidence type="ECO:0000256" key="3">
    <source>
        <dbReference type="ARBA" id="ARBA00022691"/>
    </source>
</evidence>
<dbReference type="EMBL" id="JBFXLS010000016">
    <property type="protein sequence ID" value="KAL2829545.1"/>
    <property type="molecule type" value="Genomic_DNA"/>
</dbReference>
<evidence type="ECO:0000256" key="2">
    <source>
        <dbReference type="ARBA" id="ARBA00022679"/>
    </source>
</evidence>
<dbReference type="PANTHER" id="PTHR43712">
    <property type="entry name" value="PUTATIVE (AFU_ORTHOLOGUE AFUA_4G14580)-RELATED"/>
    <property type="match status" value="1"/>
</dbReference>
<organism evidence="6 7">
    <name type="scientific">Aspergillus cavernicola</name>
    <dbReference type="NCBI Taxonomy" id="176166"/>
    <lineage>
        <taxon>Eukaryota</taxon>
        <taxon>Fungi</taxon>
        <taxon>Dikarya</taxon>
        <taxon>Ascomycota</taxon>
        <taxon>Pezizomycotina</taxon>
        <taxon>Eurotiomycetes</taxon>
        <taxon>Eurotiomycetidae</taxon>
        <taxon>Eurotiales</taxon>
        <taxon>Aspergillaceae</taxon>
        <taxon>Aspergillus</taxon>
        <taxon>Aspergillus subgen. Nidulantes</taxon>
    </lineage>
</organism>
<feature type="domain" description="O-methyltransferase dimerisation" evidence="5">
    <location>
        <begin position="62"/>
        <end position="126"/>
    </location>
</feature>
<dbReference type="PANTHER" id="PTHR43712:SF1">
    <property type="entry name" value="HYPOTHETICAL O-METHYLTRANSFERASE (EUROFUNG)-RELATED"/>
    <property type="match status" value="1"/>
</dbReference>
<dbReference type="InterPro" id="IPR016461">
    <property type="entry name" value="COMT-like"/>
</dbReference>
<dbReference type="Proteomes" id="UP001610335">
    <property type="component" value="Unassembled WGS sequence"/>
</dbReference>
<gene>
    <name evidence="6" type="ORF">BDW59DRAFT_170556</name>
</gene>
<dbReference type="Gene3D" id="3.40.50.150">
    <property type="entry name" value="Vaccinia Virus protein VP39"/>
    <property type="match status" value="1"/>
</dbReference>
<keyword evidence="7" id="KW-1185">Reference proteome</keyword>
<dbReference type="InterPro" id="IPR029063">
    <property type="entry name" value="SAM-dependent_MTases_sf"/>
</dbReference>
<dbReference type="Pfam" id="PF08100">
    <property type="entry name" value="Dimerisation"/>
    <property type="match status" value="1"/>
</dbReference>
<dbReference type="SUPFAM" id="SSF46785">
    <property type="entry name" value="Winged helix' DNA-binding domain"/>
    <property type="match status" value="1"/>
</dbReference>
<dbReference type="Gene3D" id="1.10.10.10">
    <property type="entry name" value="Winged helix-like DNA-binding domain superfamily/Winged helix DNA-binding domain"/>
    <property type="match status" value="1"/>
</dbReference>
<dbReference type="InterPro" id="IPR036390">
    <property type="entry name" value="WH_DNA-bd_sf"/>
</dbReference>
<dbReference type="InterPro" id="IPR036388">
    <property type="entry name" value="WH-like_DNA-bd_sf"/>
</dbReference>
<dbReference type="GO" id="GO:0032259">
    <property type="term" value="P:methylation"/>
    <property type="evidence" value="ECO:0007669"/>
    <property type="project" value="UniProtKB-KW"/>
</dbReference>
<dbReference type="InterPro" id="IPR001077">
    <property type="entry name" value="COMT_C"/>
</dbReference>
<evidence type="ECO:0000259" key="5">
    <source>
        <dbReference type="Pfam" id="PF08100"/>
    </source>
</evidence>